<dbReference type="GO" id="GO:0002188">
    <property type="term" value="P:translation reinitiation"/>
    <property type="evidence" value="ECO:0007669"/>
    <property type="project" value="TreeGrafter"/>
</dbReference>
<dbReference type="PANTHER" id="PTHR12789:SF0">
    <property type="entry name" value="DENSITY-REGULATED PROTEIN"/>
    <property type="match status" value="1"/>
</dbReference>
<feature type="region of interest" description="Disordered" evidence="4">
    <location>
        <begin position="1"/>
        <end position="49"/>
    </location>
</feature>
<dbReference type="Proteomes" id="UP000199626">
    <property type="component" value="Unassembled WGS sequence"/>
</dbReference>
<dbReference type="EMBL" id="FMXN01000002">
    <property type="protein sequence ID" value="SDB13475.1"/>
    <property type="molecule type" value="Genomic_DNA"/>
</dbReference>
<evidence type="ECO:0000313" key="7">
    <source>
        <dbReference type="Proteomes" id="UP000199626"/>
    </source>
</evidence>
<dbReference type="GO" id="GO:0001731">
    <property type="term" value="P:formation of translation preinitiation complex"/>
    <property type="evidence" value="ECO:0007669"/>
    <property type="project" value="TreeGrafter"/>
</dbReference>
<dbReference type="Pfam" id="PF01253">
    <property type="entry name" value="SUI1"/>
    <property type="match status" value="1"/>
</dbReference>
<dbReference type="InterPro" id="IPR001950">
    <property type="entry name" value="SUI1"/>
</dbReference>
<evidence type="ECO:0000256" key="2">
    <source>
        <dbReference type="ARBA" id="ARBA00022845"/>
    </source>
</evidence>
<keyword evidence="3" id="KW-0648">Protein biosynthesis</keyword>
<dbReference type="PIRSF" id="PIRSF037511">
    <property type="entry name" value="Transl_init_SUI1_pro"/>
    <property type="match status" value="1"/>
</dbReference>
<protein>
    <submittedName>
        <fullName evidence="6">Translation initiation factor 1</fullName>
    </submittedName>
</protein>
<keyword evidence="2" id="KW-0810">Translation regulation</keyword>
<dbReference type="GO" id="GO:0003743">
    <property type="term" value="F:translation initiation factor activity"/>
    <property type="evidence" value="ECO:0007669"/>
    <property type="project" value="UniProtKB-KW"/>
</dbReference>
<evidence type="ECO:0000259" key="5">
    <source>
        <dbReference type="PROSITE" id="PS50296"/>
    </source>
</evidence>
<dbReference type="PROSITE" id="PS50296">
    <property type="entry name" value="SUI1"/>
    <property type="match status" value="1"/>
</dbReference>
<evidence type="ECO:0000256" key="4">
    <source>
        <dbReference type="SAM" id="MobiDB-lite"/>
    </source>
</evidence>
<comment type="similarity">
    <text evidence="1">Belongs to the SUI1 family.</text>
</comment>
<dbReference type="GO" id="GO:0003729">
    <property type="term" value="F:mRNA binding"/>
    <property type="evidence" value="ECO:0007669"/>
    <property type="project" value="TreeGrafter"/>
</dbReference>
<evidence type="ECO:0000256" key="3">
    <source>
        <dbReference type="ARBA" id="ARBA00022917"/>
    </source>
</evidence>
<dbReference type="PANTHER" id="PTHR12789">
    <property type="entry name" value="DENSITY-REGULATED PROTEIN HOMOLOG"/>
    <property type="match status" value="1"/>
</dbReference>
<keyword evidence="7" id="KW-1185">Reference proteome</keyword>
<dbReference type="InterPro" id="IPR036877">
    <property type="entry name" value="SUI1_dom_sf"/>
</dbReference>
<dbReference type="CDD" id="cd11567">
    <property type="entry name" value="YciH_like"/>
    <property type="match status" value="1"/>
</dbReference>
<reference evidence="7" key="1">
    <citation type="submission" date="2016-10" db="EMBL/GenBank/DDBJ databases">
        <authorList>
            <person name="Varghese N."/>
            <person name="Submissions S."/>
        </authorList>
    </citation>
    <scope>NUCLEOTIDE SEQUENCE [LARGE SCALE GENOMIC DNA]</scope>
    <source>
        <strain evidence="7">CGMCC 1.10824</strain>
    </source>
</reference>
<dbReference type="GO" id="GO:0006417">
    <property type="term" value="P:regulation of translation"/>
    <property type="evidence" value="ECO:0007669"/>
    <property type="project" value="UniProtKB-KW"/>
</dbReference>
<gene>
    <name evidence="6" type="ORF">SAMN02927930_00544</name>
</gene>
<dbReference type="Gene3D" id="3.30.780.10">
    <property type="entry name" value="SUI1-like domain"/>
    <property type="match status" value="1"/>
</dbReference>
<evidence type="ECO:0000256" key="1">
    <source>
        <dbReference type="ARBA" id="ARBA00005422"/>
    </source>
</evidence>
<dbReference type="InterPro" id="IPR050318">
    <property type="entry name" value="DENR/SUI1_TIF"/>
</dbReference>
<dbReference type="SUPFAM" id="SSF55159">
    <property type="entry name" value="eIF1-like"/>
    <property type="match status" value="1"/>
</dbReference>
<dbReference type="RefSeq" id="WP_176754890.1">
    <property type="nucleotide sequence ID" value="NZ_FMXN01000002.1"/>
</dbReference>
<feature type="compositionally biased region" description="Low complexity" evidence="4">
    <location>
        <begin position="21"/>
        <end position="30"/>
    </location>
</feature>
<dbReference type="InterPro" id="IPR005872">
    <property type="entry name" value="SUI1_arc_bac"/>
</dbReference>
<sequence length="112" mass="12278">MSSLQEQLEKLGFQRAESAESEPTTATEAPLDTSATVYVHRQTKGRKGKGVTLIKELPAQPQLLADYASQLRKHCGVGGSVKDQVIELQGDQRDTVKVWLEQRGFRVKLAGG</sequence>
<evidence type="ECO:0000313" key="6">
    <source>
        <dbReference type="EMBL" id="SDB13475.1"/>
    </source>
</evidence>
<dbReference type="STRING" id="1159017.SAMN02927930_00544"/>
<keyword evidence="6" id="KW-0396">Initiation factor</keyword>
<feature type="domain" description="SUI1" evidence="5">
    <location>
        <begin position="38"/>
        <end position="104"/>
    </location>
</feature>
<proteinExistence type="inferred from homology"/>
<dbReference type="AlphaFoldDB" id="A0A1G6AYM8"/>
<accession>A0A1G6AYM8</accession>
<name>A0A1G6AYM8_9GAMM</name>
<organism evidence="6 7">
    <name type="scientific">Pseudidiomarina indica</name>
    <dbReference type="NCBI Taxonomy" id="1159017"/>
    <lineage>
        <taxon>Bacteria</taxon>
        <taxon>Pseudomonadati</taxon>
        <taxon>Pseudomonadota</taxon>
        <taxon>Gammaproteobacteria</taxon>
        <taxon>Alteromonadales</taxon>
        <taxon>Idiomarinaceae</taxon>
        <taxon>Pseudidiomarina</taxon>
    </lineage>
</organism>